<proteinExistence type="predicted"/>
<gene>
    <name evidence="2" type="ORF">RM529_10620</name>
</gene>
<keyword evidence="1" id="KW-0732">Signal</keyword>
<evidence type="ECO:0000313" key="2">
    <source>
        <dbReference type="EMBL" id="MDT0650602.1"/>
    </source>
</evidence>
<protein>
    <submittedName>
        <fullName evidence="2">DUF6252 family protein</fullName>
    </submittedName>
</protein>
<reference evidence="2 3" key="1">
    <citation type="submission" date="2023-09" db="EMBL/GenBank/DDBJ databases">
        <authorList>
            <person name="Rey-Velasco X."/>
        </authorList>
    </citation>
    <scope>NUCLEOTIDE SEQUENCE [LARGE SCALE GENOMIC DNA]</scope>
    <source>
        <strain evidence="2 3">F297</strain>
    </source>
</reference>
<dbReference type="EMBL" id="JAVRHP010000051">
    <property type="protein sequence ID" value="MDT0650602.1"/>
    <property type="molecule type" value="Genomic_DNA"/>
</dbReference>
<organism evidence="2 3">
    <name type="scientific">Autumnicola edwardsiae</name>
    <dbReference type="NCBI Taxonomy" id="3075594"/>
    <lineage>
        <taxon>Bacteria</taxon>
        <taxon>Pseudomonadati</taxon>
        <taxon>Bacteroidota</taxon>
        <taxon>Flavobacteriia</taxon>
        <taxon>Flavobacteriales</taxon>
        <taxon>Flavobacteriaceae</taxon>
        <taxon>Autumnicola</taxon>
    </lineage>
</organism>
<keyword evidence="3" id="KW-1185">Reference proteome</keyword>
<evidence type="ECO:0000313" key="3">
    <source>
        <dbReference type="Proteomes" id="UP001248819"/>
    </source>
</evidence>
<dbReference type="Proteomes" id="UP001248819">
    <property type="component" value="Unassembled WGS sequence"/>
</dbReference>
<sequence length="174" mass="19210">MKTLKFLIVLLLFNFNSCSKQDDCDNPLDCLPPATQTGAGTIGCLVDGKPFTPGGNQLGGPTQQVFYQFVDGEYHFGLFAINKRGDRNEAIGLNSKGIILENSAYTLSLEITSQNATYKIGAIRFETTQENTGEIIFTKFDENTNIVSGTFWFDAVNEAGEVVEIREGRFDMKL</sequence>
<comment type="caution">
    <text evidence="2">The sequence shown here is derived from an EMBL/GenBank/DDBJ whole genome shotgun (WGS) entry which is preliminary data.</text>
</comment>
<evidence type="ECO:0000256" key="1">
    <source>
        <dbReference type="SAM" id="SignalP"/>
    </source>
</evidence>
<dbReference type="RefSeq" id="WP_311484772.1">
    <property type="nucleotide sequence ID" value="NZ_JAVRHP010000051.1"/>
</dbReference>
<feature type="signal peptide" evidence="1">
    <location>
        <begin position="1"/>
        <end position="21"/>
    </location>
</feature>
<dbReference type="InterPro" id="IPR046219">
    <property type="entry name" value="DUF6252"/>
</dbReference>
<feature type="chain" id="PRO_5045882538" evidence="1">
    <location>
        <begin position="22"/>
        <end position="174"/>
    </location>
</feature>
<accession>A0ABU3CW61</accession>
<dbReference type="Pfam" id="PF19765">
    <property type="entry name" value="DUF6252"/>
    <property type="match status" value="1"/>
</dbReference>
<name>A0ABU3CW61_9FLAO</name>